<dbReference type="PANTHER" id="PTHR30346">
    <property type="entry name" value="TRANSCRIPTIONAL DUAL REGULATOR HCAR-RELATED"/>
    <property type="match status" value="1"/>
</dbReference>
<sequence>MVSGGGSRRGSGSGGKSGRRPTPARKPAPGKHASGKPAPRKPKAPEVAASVPPPLGPIRLGAVPGATPGKWIDIWNSRAPHAPLVLVEVAAATQHRALVEGLVDVAIVRLPITDADDLHVIPLYEELPVAVFAADSHLAAAEELDIADLEGEVVVVPADDVLRARVPGAIAPRFAAPADTAEAVAIVASGVGVTLMPLSLARANRRKDVDHRPVRDAPHSPVGLAWLRDRTTPEIEAFVGIVRGRTAHSSRS</sequence>
<gene>
    <name evidence="7" type="ORF">KZC48_01010</name>
</gene>
<protein>
    <submittedName>
        <fullName evidence="7">LysR family substrate-binding domain-containing protein</fullName>
    </submittedName>
</protein>
<comment type="caution">
    <text evidence="7">The sequence shown here is derived from an EMBL/GenBank/DDBJ whole genome shotgun (WGS) entry which is preliminary data.</text>
</comment>
<name>A0ABT8FQ34_9MICO</name>
<organism evidence="7 8">
    <name type="scientific">Microbacterium aurantiacum</name>
    <dbReference type="NCBI Taxonomy" id="162393"/>
    <lineage>
        <taxon>Bacteria</taxon>
        <taxon>Bacillati</taxon>
        <taxon>Actinomycetota</taxon>
        <taxon>Actinomycetes</taxon>
        <taxon>Micrococcales</taxon>
        <taxon>Microbacteriaceae</taxon>
        <taxon>Microbacterium</taxon>
    </lineage>
</organism>
<dbReference type="Proteomes" id="UP001172731">
    <property type="component" value="Unassembled WGS sequence"/>
</dbReference>
<evidence type="ECO:0000256" key="1">
    <source>
        <dbReference type="ARBA" id="ARBA00009437"/>
    </source>
</evidence>
<evidence type="ECO:0000259" key="6">
    <source>
        <dbReference type="Pfam" id="PF03466"/>
    </source>
</evidence>
<keyword evidence="2" id="KW-0805">Transcription regulation</keyword>
<evidence type="ECO:0000256" key="2">
    <source>
        <dbReference type="ARBA" id="ARBA00023015"/>
    </source>
</evidence>
<keyword evidence="4" id="KW-0804">Transcription</keyword>
<dbReference type="PANTHER" id="PTHR30346:SF0">
    <property type="entry name" value="HCA OPERON TRANSCRIPTIONAL ACTIVATOR HCAR"/>
    <property type="match status" value="1"/>
</dbReference>
<feature type="domain" description="LysR substrate-binding" evidence="6">
    <location>
        <begin position="56"/>
        <end position="245"/>
    </location>
</feature>
<evidence type="ECO:0000256" key="4">
    <source>
        <dbReference type="ARBA" id="ARBA00023163"/>
    </source>
</evidence>
<dbReference type="EMBL" id="JAHWXI010000001">
    <property type="protein sequence ID" value="MDN4462982.1"/>
    <property type="molecule type" value="Genomic_DNA"/>
</dbReference>
<comment type="similarity">
    <text evidence="1">Belongs to the LysR transcriptional regulatory family.</text>
</comment>
<keyword evidence="3" id="KW-0238">DNA-binding</keyword>
<keyword evidence="8" id="KW-1185">Reference proteome</keyword>
<accession>A0ABT8FQ34</accession>
<dbReference type="Gene3D" id="3.40.190.10">
    <property type="entry name" value="Periplasmic binding protein-like II"/>
    <property type="match status" value="2"/>
</dbReference>
<dbReference type="InterPro" id="IPR005119">
    <property type="entry name" value="LysR_subst-bd"/>
</dbReference>
<reference evidence="7" key="1">
    <citation type="submission" date="2021-06" db="EMBL/GenBank/DDBJ databases">
        <title>Genome-based taxonomic framework of Microbacterium strains isolated from marine environment, the description of four new species and reclassification of four preexisting species.</title>
        <authorList>
            <person name="Lee S.D."/>
            <person name="Kim S.-M."/>
            <person name="Byeon Y.-S."/>
            <person name="Yang H.L."/>
            <person name="Kim I.S."/>
        </authorList>
    </citation>
    <scope>NUCLEOTIDE SEQUENCE</scope>
    <source>
        <strain evidence="7">KACC 20510</strain>
    </source>
</reference>
<evidence type="ECO:0000313" key="8">
    <source>
        <dbReference type="Proteomes" id="UP001172731"/>
    </source>
</evidence>
<evidence type="ECO:0000256" key="5">
    <source>
        <dbReference type="SAM" id="MobiDB-lite"/>
    </source>
</evidence>
<feature type="region of interest" description="Disordered" evidence="5">
    <location>
        <begin position="1"/>
        <end position="55"/>
    </location>
</feature>
<dbReference type="SUPFAM" id="SSF53850">
    <property type="entry name" value="Periplasmic binding protein-like II"/>
    <property type="match status" value="1"/>
</dbReference>
<proteinExistence type="inferred from homology"/>
<dbReference type="CDD" id="cd08414">
    <property type="entry name" value="PBP2_LTTR_aromatics_like"/>
    <property type="match status" value="1"/>
</dbReference>
<dbReference type="Pfam" id="PF03466">
    <property type="entry name" value="LysR_substrate"/>
    <property type="match status" value="1"/>
</dbReference>
<evidence type="ECO:0000256" key="3">
    <source>
        <dbReference type="ARBA" id="ARBA00023125"/>
    </source>
</evidence>
<evidence type="ECO:0000313" key="7">
    <source>
        <dbReference type="EMBL" id="MDN4462982.1"/>
    </source>
</evidence>
<feature type="compositionally biased region" description="Gly residues" evidence="5">
    <location>
        <begin position="1"/>
        <end position="16"/>
    </location>
</feature>